<keyword evidence="4 8" id="KW-0964">Secreted</keyword>
<reference evidence="10" key="1">
    <citation type="submission" date="2023-02" db="EMBL/GenBank/DDBJ databases">
        <authorList>
            <person name="Palmer J.M."/>
        </authorList>
    </citation>
    <scope>NUCLEOTIDE SEQUENCE</scope>
    <source>
        <strain evidence="10">FW57</strain>
    </source>
</reference>
<comment type="subcellular location">
    <subcellularLocation>
        <location evidence="2 8">Secreted</location>
    </subcellularLocation>
</comment>
<dbReference type="AlphaFoldDB" id="A0AAD4EXV4"/>
<accession>A0AAD4EXV4</accession>
<dbReference type="GO" id="GO:0046373">
    <property type="term" value="P:L-arabinose metabolic process"/>
    <property type="evidence" value="ECO:0007669"/>
    <property type="project" value="UniProtKB-UniRule"/>
</dbReference>
<feature type="signal peptide" evidence="9">
    <location>
        <begin position="1"/>
        <end position="18"/>
    </location>
</feature>
<evidence type="ECO:0000256" key="3">
    <source>
        <dbReference type="ARBA" id="ARBA00007396"/>
    </source>
</evidence>
<dbReference type="CDD" id="cd08987">
    <property type="entry name" value="GH62"/>
    <property type="match status" value="1"/>
</dbReference>
<keyword evidence="7 8" id="KW-0326">Glycosidase</keyword>
<sequence>MRLFTLLTAAFCAASVTASPPFRGSALAARQKASLPHSFQWSSSAPLVFPKEDGRDVAALKDPSIIEVGGTYHVFASTARADGYHLVYFNFTDFSKANAAPFFYLDQSPIGEGYRAAPQVFYFAPQKLWYLVYQNGNAAYSTNPDIGNPAGWTAPKTFYTGTPAIIQDNLEGGYWVDMWVICDKKDCHLFSSDDNGHLYRSQTRLVDFPNKMSKPVVALEDTDNKYALYEAACVYAIRGGSCPGKYLLLIEAIGSDGQRYFRSWTSNKIDGKWKPLADTEANPFARSNNVVFERGVSPWTKSISHGEVIRTLTDQTLTIDLCNLRFLYQGMDPATPGSTPYNSLPWRLGLLTPTKPKLY</sequence>
<evidence type="ECO:0000256" key="8">
    <source>
        <dbReference type="RuleBase" id="RU368117"/>
    </source>
</evidence>
<keyword evidence="5 8" id="KW-0732">Signal</keyword>
<organism evidence="10 11">
    <name type="scientific">Staphylotrichum longicolle</name>
    <dbReference type="NCBI Taxonomy" id="669026"/>
    <lineage>
        <taxon>Eukaryota</taxon>
        <taxon>Fungi</taxon>
        <taxon>Dikarya</taxon>
        <taxon>Ascomycota</taxon>
        <taxon>Pezizomycotina</taxon>
        <taxon>Sordariomycetes</taxon>
        <taxon>Sordariomycetidae</taxon>
        <taxon>Sordariales</taxon>
        <taxon>Chaetomiaceae</taxon>
        <taxon>Staphylotrichum</taxon>
    </lineage>
</organism>
<dbReference type="PANTHER" id="PTHR40631">
    <property type="entry name" value="ALPHA-L-ARABINOFURANOSIDASE AXHA-2-RELATED"/>
    <property type="match status" value="1"/>
</dbReference>
<evidence type="ECO:0000256" key="5">
    <source>
        <dbReference type="ARBA" id="ARBA00022729"/>
    </source>
</evidence>
<dbReference type="InterPro" id="IPR023296">
    <property type="entry name" value="Glyco_hydro_beta-prop_sf"/>
</dbReference>
<gene>
    <name evidence="10" type="ORF">NEMBOFW57_005743</name>
</gene>
<dbReference type="Proteomes" id="UP001197093">
    <property type="component" value="Unassembled WGS sequence"/>
</dbReference>
<dbReference type="Pfam" id="PF03664">
    <property type="entry name" value="Glyco_hydro_62"/>
    <property type="match status" value="1"/>
</dbReference>
<keyword evidence="11" id="KW-1185">Reference proteome</keyword>
<comment type="function">
    <text evidence="8">Alpha-L-arabinofuranosidase involved in the hydrolysis of xylan, a major structural heterogeneous polysaccharide found in plant biomass representing the second most abundant polysaccharide in the biosphere, after cellulose.</text>
</comment>
<dbReference type="PANTHER" id="PTHR40631:SF2">
    <property type="entry name" value="ALPHA-L-ARABINOFURANOSIDASE"/>
    <property type="match status" value="1"/>
</dbReference>
<evidence type="ECO:0000313" key="11">
    <source>
        <dbReference type="Proteomes" id="UP001197093"/>
    </source>
</evidence>
<evidence type="ECO:0000256" key="2">
    <source>
        <dbReference type="ARBA" id="ARBA00004613"/>
    </source>
</evidence>
<dbReference type="GO" id="GO:0045493">
    <property type="term" value="P:xylan catabolic process"/>
    <property type="evidence" value="ECO:0007669"/>
    <property type="project" value="UniProtKB-UniRule"/>
</dbReference>
<dbReference type="EC" id="3.2.1.55" evidence="8"/>
<keyword evidence="6 8" id="KW-0378">Hydrolase</keyword>
<dbReference type="Gene3D" id="2.115.10.20">
    <property type="entry name" value="Glycosyl hydrolase domain, family 43"/>
    <property type="match status" value="1"/>
</dbReference>
<evidence type="ECO:0000256" key="1">
    <source>
        <dbReference type="ARBA" id="ARBA00001462"/>
    </source>
</evidence>
<name>A0AAD4EXV4_9PEZI</name>
<dbReference type="InterPro" id="IPR005193">
    <property type="entry name" value="GH62_arabinosidase"/>
</dbReference>
<dbReference type="SUPFAM" id="SSF75005">
    <property type="entry name" value="Arabinanase/levansucrase/invertase"/>
    <property type="match status" value="1"/>
</dbReference>
<comment type="caution">
    <text evidence="10">The sequence shown here is derived from an EMBL/GenBank/DDBJ whole genome shotgun (WGS) entry which is preliminary data.</text>
</comment>
<evidence type="ECO:0000256" key="6">
    <source>
        <dbReference type="ARBA" id="ARBA00022801"/>
    </source>
</evidence>
<evidence type="ECO:0000256" key="4">
    <source>
        <dbReference type="ARBA" id="ARBA00022525"/>
    </source>
</evidence>
<evidence type="ECO:0000256" key="9">
    <source>
        <dbReference type="SAM" id="SignalP"/>
    </source>
</evidence>
<dbReference type="EMBL" id="JAHCVI010000002">
    <property type="protein sequence ID" value="KAG7289375.1"/>
    <property type="molecule type" value="Genomic_DNA"/>
</dbReference>
<comment type="catalytic activity">
    <reaction evidence="1 8">
        <text>Hydrolysis of terminal non-reducing alpha-L-arabinofuranoside residues in alpha-L-arabinosides.</text>
        <dbReference type="EC" id="3.2.1.55"/>
    </reaction>
</comment>
<feature type="chain" id="PRO_5042026377" description="Alpha-L-arabinofuranosidase" evidence="9">
    <location>
        <begin position="19"/>
        <end position="359"/>
    </location>
</feature>
<evidence type="ECO:0000256" key="7">
    <source>
        <dbReference type="ARBA" id="ARBA00023295"/>
    </source>
</evidence>
<dbReference type="GO" id="GO:0046556">
    <property type="term" value="F:alpha-L-arabinofuranosidase activity"/>
    <property type="evidence" value="ECO:0007669"/>
    <property type="project" value="UniProtKB-UniRule"/>
</dbReference>
<dbReference type="GO" id="GO:0005576">
    <property type="term" value="C:extracellular region"/>
    <property type="evidence" value="ECO:0007669"/>
    <property type="project" value="UniProtKB-SubCell"/>
</dbReference>
<comment type="similarity">
    <text evidence="3 8">Belongs to the glycosyl hydrolase 62 family.</text>
</comment>
<protein>
    <recommendedName>
        <fullName evidence="8">Alpha-L-arabinofuranosidase</fullName>
        <ecNumber evidence="8">3.2.1.55</ecNumber>
    </recommendedName>
</protein>
<evidence type="ECO:0000313" key="10">
    <source>
        <dbReference type="EMBL" id="KAG7289375.1"/>
    </source>
</evidence>
<proteinExistence type="inferred from homology"/>